<evidence type="ECO:0000313" key="3">
    <source>
        <dbReference type="EMBL" id="HIV01738.1"/>
    </source>
</evidence>
<name>A0A9D1NEN1_9FIRM</name>
<dbReference type="InterPro" id="IPR026906">
    <property type="entry name" value="LRR_5"/>
</dbReference>
<comment type="caution">
    <text evidence="3">The sequence shown here is derived from an EMBL/GenBank/DDBJ whole genome shotgun (WGS) entry which is preliminary data.</text>
</comment>
<dbReference type="PANTHER" id="PTHR45661">
    <property type="entry name" value="SURFACE ANTIGEN"/>
    <property type="match status" value="1"/>
</dbReference>
<evidence type="ECO:0000256" key="1">
    <source>
        <dbReference type="SAM" id="MobiDB-lite"/>
    </source>
</evidence>
<gene>
    <name evidence="3" type="ORF">IAA62_04220</name>
</gene>
<feature type="transmembrane region" description="Helical" evidence="2">
    <location>
        <begin position="40"/>
        <end position="60"/>
    </location>
</feature>
<proteinExistence type="predicted"/>
<keyword evidence="2" id="KW-1133">Transmembrane helix</keyword>
<dbReference type="EMBL" id="DVOJ01000015">
    <property type="protein sequence ID" value="HIV01738.1"/>
    <property type="molecule type" value="Genomic_DNA"/>
</dbReference>
<dbReference type="InterPro" id="IPR032675">
    <property type="entry name" value="LRR_dom_sf"/>
</dbReference>
<evidence type="ECO:0000256" key="2">
    <source>
        <dbReference type="SAM" id="Phobius"/>
    </source>
</evidence>
<keyword evidence="2" id="KW-0472">Membrane</keyword>
<organism evidence="3 4">
    <name type="scientific">Candidatus Caccopulliclostridium gallistercoris</name>
    <dbReference type="NCBI Taxonomy" id="2840719"/>
    <lineage>
        <taxon>Bacteria</taxon>
        <taxon>Bacillati</taxon>
        <taxon>Bacillota</taxon>
        <taxon>Clostridia</taxon>
        <taxon>Candidatus Caccopulliclostridium</taxon>
    </lineage>
</organism>
<dbReference type="Proteomes" id="UP000886861">
    <property type="component" value="Unassembled WGS sequence"/>
</dbReference>
<evidence type="ECO:0000313" key="4">
    <source>
        <dbReference type="Proteomes" id="UP000886861"/>
    </source>
</evidence>
<dbReference type="InterPro" id="IPR053139">
    <property type="entry name" value="Surface_bspA-like"/>
</dbReference>
<reference evidence="3" key="2">
    <citation type="journal article" date="2021" name="PeerJ">
        <title>Extensive microbial diversity within the chicken gut microbiome revealed by metagenomics and culture.</title>
        <authorList>
            <person name="Gilroy R."/>
            <person name="Ravi A."/>
            <person name="Getino M."/>
            <person name="Pursley I."/>
            <person name="Horton D.L."/>
            <person name="Alikhan N.F."/>
            <person name="Baker D."/>
            <person name="Gharbi K."/>
            <person name="Hall N."/>
            <person name="Watson M."/>
            <person name="Adriaenssens E.M."/>
            <person name="Foster-Nyarko E."/>
            <person name="Jarju S."/>
            <person name="Secka A."/>
            <person name="Antonio M."/>
            <person name="Oren A."/>
            <person name="Chaudhuri R.R."/>
            <person name="La Ragione R."/>
            <person name="Hildebrand F."/>
            <person name="Pallen M.J."/>
        </authorList>
    </citation>
    <scope>NUCLEOTIDE SEQUENCE</scope>
    <source>
        <strain evidence="3">CHK186-9395</strain>
    </source>
</reference>
<sequence>MIDKRFTFKRQSSSEPDTTNETETKTEPAKAKKTISWVELIVIVCCGVFFLFAMTSRILFEYRTDDNSNLEVVVGSCTFKNNELIKYDGSEADVVIPDYYEIDGEKYGITSIAYRVFYGNSNIKSITMPDQIVKIGLFAFRECKNLESIRLSNKVETLGDSCFWNCSSLAEINLPTSLKKIEPYAFWNTAITTIDIPESVSEIGLGAFNKCSQLETVYIRHESVVKTSFTTVYQAFSNCPNLKTIYVPAELVEQYKTDTNWSLYSDKFQAIGEENA</sequence>
<protein>
    <submittedName>
        <fullName evidence="3">Leucine-rich repeat domain-containing protein</fullName>
    </submittedName>
</protein>
<reference evidence="3" key="1">
    <citation type="submission" date="2020-10" db="EMBL/GenBank/DDBJ databases">
        <authorList>
            <person name="Gilroy R."/>
        </authorList>
    </citation>
    <scope>NUCLEOTIDE SEQUENCE</scope>
    <source>
        <strain evidence="3">CHK186-9395</strain>
    </source>
</reference>
<accession>A0A9D1NEN1</accession>
<dbReference type="Gene3D" id="3.80.10.10">
    <property type="entry name" value="Ribonuclease Inhibitor"/>
    <property type="match status" value="1"/>
</dbReference>
<dbReference type="PANTHER" id="PTHR45661:SF3">
    <property type="entry name" value="IG-LIKE DOMAIN-CONTAINING PROTEIN"/>
    <property type="match status" value="1"/>
</dbReference>
<feature type="region of interest" description="Disordered" evidence="1">
    <location>
        <begin position="1"/>
        <end position="28"/>
    </location>
</feature>
<dbReference type="Pfam" id="PF13306">
    <property type="entry name" value="LRR_5"/>
    <property type="match status" value="1"/>
</dbReference>
<keyword evidence="2" id="KW-0812">Transmembrane</keyword>
<dbReference type="SUPFAM" id="SSF52058">
    <property type="entry name" value="L domain-like"/>
    <property type="match status" value="1"/>
</dbReference>
<dbReference type="AlphaFoldDB" id="A0A9D1NEN1"/>